<accession>A0A839V5Z5</accession>
<dbReference type="EMBL" id="JACHXP010000002">
    <property type="protein sequence ID" value="MBB3189410.1"/>
    <property type="molecule type" value="Genomic_DNA"/>
</dbReference>
<keyword evidence="3" id="KW-0808">Transferase</keyword>
<dbReference type="AlphaFoldDB" id="A0A839V5Z5"/>
<reference evidence="3 4" key="1">
    <citation type="submission" date="2020-08" db="EMBL/GenBank/DDBJ databases">
        <title>Genomic Encyclopedia of Type Strains, Phase III (KMG-III): the genomes of soil and plant-associated and newly described type strains.</title>
        <authorList>
            <person name="Whitman W."/>
        </authorList>
    </citation>
    <scope>NUCLEOTIDE SEQUENCE [LARGE SCALE GENOMIC DNA]</scope>
    <source>
        <strain evidence="3 4">CECT 7282</strain>
    </source>
</reference>
<dbReference type="PANTHER" id="PTHR30576">
    <property type="entry name" value="COLANIC BIOSYNTHESIS UDP-GLUCOSE LIPID CARRIER TRANSFERASE"/>
    <property type="match status" value="1"/>
</dbReference>
<gene>
    <name evidence="3" type="ORF">FHR94_000632</name>
</gene>
<dbReference type="RefSeq" id="WP_343064624.1">
    <property type="nucleotide sequence ID" value="NZ_JACHXP010000002.1"/>
</dbReference>
<comment type="caution">
    <text evidence="3">The sequence shown here is derived from an EMBL/GenBank/DDBJ whole genome shotgun (WGS) entry which is preliminary data.</text>
</comment>
<evidence type="ECO:0000256" key="1">
    <source>
        <dbReference type="ARBA" id="ARBA00006464"/>
    </source>
</evidence>
<evidence type="ECO:0000259" key="2">
    <source>
        <dbReference type="Pfam" id="PF02397"/>
    </source>
</evidence>
<dbReference type="Pfam" id="PF02397">
    <property type="entry name" value="Bac_transf"/>
    <property type="match status" value="1"/>
</dbReference>
<name>A0A839V5Z5_9GAMM</name>
<dbReference type="GO" id="GO:0016780">
    <property type="term" value="F:phosphotransferase activity, for other substituted phosphate groups"/>
    <property type="evidence" value="ECO:0007669"/>
    <property type="project" value="TreeGrafter"/>
</dbReference>
<proteinExistence type="inferred from homology"/>
<feature type="domain" description="Bacterial sugar transferase" evidence="2">
    <location>
        <begin position="3"/>
        <end position="177"/>
    </location>
</feature>
<dbReference type="Proteomes" id="UP000547614">
    <property type="component" value="Unassembled WGS sequence"/>
</dbReference>
<dbReference type="InterPro" id="IPR003362">
    <property type="entry name" value="Bact_transf"/>
</dbReference>
<evidence type="ECO:0000313" key="3">
    <source>
        <dbReference type="EMBL" id="MBB3189410.1"/>
    </source>
</evidence>
<evidence type="ECO:0000313" key="4">
    <source>
        <dbReference type="Proteomes" id="UP000547614"/>
    </source>
</evidence>
<dbReference type="PANTHER" id="PTHR30576:SF8">
    <property type="entry name" value="UNDECAPRENYL-PHOSPHATE GALACTOSE PHOSPHOTRANSFERASE"/>
    <property type="match status" value="1"/>
</dbReference>
<organism evidence="3 4">
    <name type="scientific">Halomonas cerina</name>
    <dbReference type="NCBI Taxonomy" id="447424"/>
    <lineage>
        <taxon>Bacteria</taxon>
        <taxon>Pseudomonadati</taxon>
        <taxon>Pseudomonadota</taxon>
        <taxon>Gammaproteobacteria</taxon>
        <taxon>Oceanospirillales</taxon>
        <taxon>Halomonadaceae</taxon>
        <taxon>Halomonas</taxon>
    </lineage>
</organism>
<protein>
    <submittedName>
        <fullName evidence="3">Lipopolysaccharide/colanic/teichoic acid biosynthesis glycosyltransferase</fullName>
    </submittedName>
</protein>
<comment type="similarity">
    <text evidence="1">Belongs to the bacterial sugar transferase family.</text>
</comment>
<keyword evidence="4" id="KW-1185">Reference proteome</keyword>
<sequence>MSKRFMDLGVSALLLVLLSPLILITALLIRFKLGSPVLFRQQRPGLHGRAFTMIKFRTMRNSTDAHGRLLPTDQRMTRLGAMLRSTSLDELPELWNVLKGDMSLVGPRPLLMDYLPLYSAEQFRRHEVRPGITGWAQVQGRNALSWEDKFRHDVWYVDHASLWLDLKILLLTVKKVVAREGIAASGHVSMPPFRGSQSRER</sequence>